<dbReference type="SUPFAM" id="SSF56672">
    <property type="entry name" value="DNA/RNA polymerases"/>
    <property type="match status" value="1"/>
</dbReference>
<gene>
    <name evidence="1" type="ORF">CK203_101831</name>
</gene>
<comment type="caution">
    <text evidence="1">The sequence shown here is derived from an EMBL/GenBank/DDBJ whole genome shotgun (WGS) entry which is preliminary data.</text>
</comment>
<dbReference type="Gene3D" id="3.30.70.270">
    <property type="match status" value="1"/>
</dbReference>
<dbReference type="AlphaFoldDB" id="A0A438ESV8"/>
<dbReference type="InterPro" id="IPR043128">
    <property type="entry name" value="Rev_trsase/Diguanyl_cyclase"/>
</dbReference>
<organism evidence="1 2">
    <name type="scientific">Vitis vinifera</name>
    <name type="common">Grape</name>
    <dbReference type="NCBI Taxonomy" id="29760"/>
    <lineage>
        <taxon>Eukaryota</taxon>
        <taxon>Viridiplantae</taxon>
        <taxon>Streptophyta</taxon>
        <taxon>Embryophyta</taxon>
        <taxon>Tracheophyta</taxon>
        <taxon>Spermatophyta</taxon>
        <taxon>Magnoliopsida</taxon>
        <taxon>eudicotyledons</taxon>
        <taxon>Gunneridae</taxon>
        <taxon>Pentapetalae</taxon>
        <taxon>rosids</taxon>
        <taxon>Vitales</taxon>
        <taxon>Vitaceae</taxon>
        <taxon>Viteae</taxon>
        <taxon>Vitis</taxon>
    </lineage>
</organism>
<evidence type="ECO:0000313" key="2">
    <source>
        <dbReference type="Proteomes" id="UP000288805"/>
    </source>
</evidence>
<name>A0A438ESV8_VITVI</name>
<evidence type="ECO:0000313" key="1">
    <source>
        <dbReference type="EMBL" id="RVW50834.1"/>
    </source>
</evidence>
<protein>
    <recommendedName>
        <fullName evidence="3">Reverse transcriptase domain-containing protein</fullName>
    </recommendedName>
</protein>
<dbReference type="EMBL" id="QGNW01001191">
    <property type="protein sequence ID" value="RVW50834.1"/>
    <property type="molecule type" value="Genomic_DNA"/>
</dbReference>
<reference evidence="1 2" key="1">
    <citation type="journal article" date="2018" name="PLoS Genet.">
        <title>Population sequencing reveals clonal diversity and ancestral inbreeding in the grapevine cultivar Chardonnay.</title>
        <authorList>
            <person name="Roach M.J."/>
            <person name="Johnson D.L."/>
            <person name="Bohlmann J."/>
            <person name="van Vuuren H.J."/>
            <person name="Jones S.J."/>
            <person name="Pretorius I.S."/>
            <person name="Schmidt S.A."/>
            <person name="Borneman A.R."/>
        </authorList>
    </citation>
    <scope>NUCLEOTIDE SEQUENCE [LARGE SCALE GENOMIC DNA]</scope>
    <source>
        <strain evidence="2">cv. Chardonnay</strain>
        <tissue evidence="1">Leaf</tissue>
    </source>
</reference>
<proteinExistence type="predicted"/>
<accession>A0A438ESV8</accession>
<dbReference type="Proteomes" id="UP000288805">
    <property type="component" value="Unassembled WGS sequence"/>
</dbReference>
<dbReference type="InterPro" id="IPR043502">
    <property type="entry name" value="DNA/RNA_pol_sf"/>
</dbReference>
<evidence type="ECO:0008006" key="3">
    <source>
        <dbReference type="Google" id="ProtNLM"/>
    </source>
</evidence>
<sequence>MEKSTFVDFKGLNHACPKDDFSLQTIELMVNATIGQCNYWSRSLILCGGIIENIGVTYQHAMQRIFDDMLHENVECYVDDLVV</sequence>